<evidence type="ECO:0000313" key="2">
    <source>
        <dbReference type="Proteomes" id="UP001523234"/>
    </source>
</evidence>
<keyword evidence="2" id="KW-1185">Reference proteome</keyword>
<comment type="caution">
    <text evidence="1">The sequence shown here is derived from an EMBL/GenBank/DDBJ whole genome shotgun (WGS) entry which is preliminary data.</text>
</comment>
<sequence>MDFKTLISEKQNINQAALAVPMALGPNDKFTPFKHALDEQNPDVVIWQADAIADDFSKEVIWDQVKQGGANAVDEGEMSAMKKASMKAELDKAYEEFIGNWPAIQKQIVQELVQNAAQTANDRFLFLSYATKEEGGMGEMAPADQTLFLVSALKVSNGAFSAVYLPENLDENLQDKVREAAKEAGVLVIETMTMPDLEEDTIQSAYDAFVQAGSDIVNLQVPNEVLGAADVADVEGYLSALKKDVPVMVTLTGLLTKDQVEAWLVFPSALVTLALGENYQTPLIKSTVRELGWA</sequence>
<proteinExistence type="predicted"/>
<dbReference type="EMBL" id="JAMWYK010000001">
    <property type="protein sequence ID" value="MCO0831540.1"/>
    <property type="molecule type" value="Genomic_DNA"/>
</dbReference>
<reference evidence="1 2" key="1">
    <citation type="submission" date="2022-06" db="EMBL/GenBank/DDBJ databases">
        <title>Fructobacillus taiwanensis sp. nov., isolated from the honeybee.</title>
        <authorList>
            <person name="Chen Y.-S."/>
            <person name="Wang L.-T."/>
            <person name="Lee Y.-S."/>
            <person name="Chang Y.-C."/>
            <person name="Wu H.-C."/>
            <person name="Liao C.-Y."/>
            <person name="Chen W.-H."/>
            <person name="Deng J.-N."/>
            <person name="Wang Y.-H."/>
        </authorList>
    </citation>
    <scope>NUCLEOTIDE SEQUENCE [LARGE SCALE GENOMIC DNA]</scope>
    <source>
        <strain evidence="1 2">W13</strain>
    </source>
</reference>
<evidence type="ECO:0000313" key="1">
    <source>
        <dbReference type="EMBL" id="MCO0831540.1"/>
    </source>
</evidence>
<protein>
    <submittedName>
        <fullName evidence="1">Type I 3-dehydroquinate dehydratase</fullName>
    </submittedName>
</protein>
<dbReference type="Proteomes" id="UP001523234">
    <property type="component" value="Unassembled WGS sequence"/>
</dbReference>
<accession>A0ABT0ZNK3</accession>
<gene>
    <name evidence="1" type="ORF">NFX39_00320</name>
</gene>
<organism evidence="1 2">
    <name type="scientific">Fructobacillus apis</name>
    <dbReference type="NCBI Taxonomy" id="2935017"/>
    <lineage>
        <taxon>Bacteria</taxon>
        <taxon>Bacillati</taxon>
        <taxon>Bacillota</taxon>
        <taxon>Bacilli</taxon>
        <taxon>Lactobacillales</taxon>
        <taxon>Lactobacillaceae</taxon>
        <taxon>Fructobacillus</taxon>
    </lineage>
</organism>
<dbReference type="RefSeq" id="WP_252441948.1">
    <property type="nucleotide sequence ID" value="NZ_JAMWYK010000001.1"/>
</dbReference>
<name>A0ABT0ZNK3_9LACO</name>